<name>A0A195EEA4_9HYME</name>
<protein>
    <submittedName>
        <fullName evidence="1">Uncharacterized protein</fullName>
    </submittedName>
</protein>
<keyword evidence="2" id="KW-1185">Reference proteome</keyword>
<sequence length="83" mass="9676">MSAQKRLMCKPSMTGKIINAYADMHNVRIAHGIQDVELDEIDNENLHHRLNIDHKGRISRTNTCRIQKRFIVEDTVKGIYLFI</sequence>
<accession>A0A195EEA4</accession>
<gene>
    <name evidence="1" type="ORF">ALC57_04310</name>
</gene>
<evidence type="ECO:0000313" key="1">
    <source>
        <dbReference type="EMBL" id="KYN23436.1"/>
    </source>
</evidence>
<proteinExistence type="predicted"/>
<dbReference type="EMBL" id="KQ979039">
    <property type="protein sequence ID" value="KYN23436.1"/>
    <property type="molecule type" value="Genomic_DNA"/>
</dbReference>
<reference evidence="1 2" key="1">
    <citation type="submission" date="2015-09" db="EMBL/GenBank/DDBJ databases">
        <title>Trachymyrmex cornetzi WGS genome.</title>
        <authorList>
            <person name="Nygaard S."/>
            <person name="Hu H."/>
            <person name="Boomsma J."/>
            <person name="Zhang G."/>
        </authorList>
    </citation>
    <scope>NUCLEOTIDE SEQUENCE [LARGE SCALE GENOMIC DNA]</scope>
    <source>
        <strain evidence="1">Tcor2-1</strain>
        <tissue evidence="1">Whole body</tissue>
    </source>
</reference>
<dbReference type="Proteomes" id="UP000078492">
    <property type="component" value="Unassembled WGS sequence"/>
</dbReference>
<organism evidence="1 2">
    <name type="scientific">Trachymyrmex cornetzi</name>
    <dbReference type="NCBI Taxonomy" id="471704"/>
    <lineage>
        <taxon>Eukaryota</taxon>
        <taxon>Metazoa</taxon>
        <taxon>Ecdysozoa</taxon>
        <taxon>Arthropoda</taxon>
        <taxon>Hexapoda</taxon>
        <taxon>Insecta</taxon>
        <taxon>Pterygota</taxon>
        <taxon>Neoptera</taxon>
        <taxon>Endopterygota</taxon>
        <taxon>Hymenoptera</taxon>
        <taxon>Apocrita</taxon>
        <taxon>Aculeata</taxon>
        <taxon>Formicoidea</taxon>
        <taxon>Formicidae</taxon>
        <taxon>Myrmicinae</taxon>
        <taxon>Trachymyrmex</taxon>
    </lineage>
</organism>
<evidence type="ECO:0000313" key="2">
    <source>
        <dbReference type="Proteomes" id="UP000078492"/>
    </source>
</evidence>
<dbReference type="AlphaFoldDB" id="A0A195EEA4"/>